<feature type="signal peptide" evidence="1">
    <location>
        <begin position="1"/>
        <end position="20"/>
    </location>
</feature>
<reference evidence="2" key="1">
    <citation type="submission" date="2018-01" db="EMBL/GenBank/DDBJ databases">
        <title>An insight into the sialome of Amazonian anophelines.</title>
        <authorList>
            <person name="Ribeiro J.M."/>
            <person name="Scarpassa V."/>
            <person name="Calvo E."/>
        </authorList>
    </citation>
    <scope>NUCLEOTIDE SEQUENCE</scope>
</reference>
<organism evidence="2">
    <name type="scientific">Anopheles darlingi</name>
    <name type="common">Mosquito</name>
    <dbReference type="NCBI Taxonomy" id="43151"/>
    <lineage>
        <taxon>Eukaryota</taxon>
        <taxon>Metazoa</taxon>
        <taxon>Ecdysozoa</taxon>
        <taxon>Arthropoda</taxon>
        <taxon>Hexapoda</taxon>
        <taxon>Insecta</taxon>
        <taxon>Pterygota</taxon>
        <taxon>Neoptera</taxon>
        <taxon>Endopterygota</taxon>
        <taxon>Diptera</taxon>
        <taxon>Nematocera</taxon>
        <taxon>Culicoidea</taxon>
        <taxon>Culicidae</taxon>
        <taxon>Anophelinae</taxon>
        <taxon>Anopheles</taxon>
    </lineage>
</organism>
<keyword evidence="1" id="KW-0732">Signal</keyword>
<dbReference type="EMBL" id="GGFL01012779">
    <property type="protein sequence ID" value="MBW76957.1"/>
    <property type="molecule type" value="Transcribed_RNA"/>
</dbReference>
<sequence>MNCFHSSWCLVAAACRGMTAFPTISHSFSLRGLLEHSRAALEAHQHAACGLVVVNWPQRHILLHLGMGSAKWKYKNAPERSSVATVEARKYIFALQFAHA</sequence>
<accession>A0A2M4DHC7</accession>
<dbReference type="AlphaFoldDB" id="A0A2M4DHC7"/>
<feature type="chain" id="PRO_5014979903" evidence="1">
    <location>
        <begin position="21"/>
        <end position="100"/>
    </location>
</feature>
<evidence type="ECO:0000256" key="1">
    <source>
        <dbReference type="SAM" id="SignalP"/>
    </source>
</evidence>
<protein>
    <submittedName>
        <fullName evidence="2">Putative secreted protein</fullName>
    </submittedName>
</protein>
<name>A0A2M4DHC7_ANODA</name>
<evidence type="ECO:0000313" key="2">
    <source>
        <dbReference type="EMBL" id="MBW76957.1"/>
    </source>
</evidence>
<proteinExistence type="predicted"/>